<dbReference type="VEuPathDB" id="FungiDB:BTJ68_03472"/>
<sequence length="517" mass="58237">MSSSTISPSTFSATMRGQQMWDRKVEEMKPSKSDINWVIMDYLVSEGYPAAAEKFAQETNLPGPVDHESIRERVRVRTAIHSGNVKEAIQMVNEIDPEILDTNHLLHFHLLQLQLIEIIRDILTRSNGNPASTDFLPAIEFATNQLSPRAPTDPVYQQALERTMALMIFPSDKMAPEFKELLDVKLRENIASEVNKAILESRGERSEAKIRQLVRARTWAETEARSAKVDMPPELPIGLEAEGGAHNGGAPGDGDAMSSALKKRKVPEPEVIVVENTPSPAPKKRRQLSPGRQSKSKAINRKPLPPPPRECIICCEEYPVNSFPDSPHQPNGKCQSSVCRACFEQHLQNEVENKRWNEVHCPECSQGLEEPEMKRLALQSTYEQWLDKAAKSYNEGTEDFRACPNATCSWGCFFSTKADGNIFTCQLCNIRYCVVCEVNMHEDETCAAFQQRRATQDTAREERRSERYLKKISKPCPRCGVNIDKFTGCDHVTCSRSSCRHEFCWECFAPFGGSEVG</sequence>
<dbReference type="SUPFAM" id="SSF57850">
    <property type="entry name" value="RING/U-box"/>
    <property type="match status" value="3"/>
</dbReference>
<evidence type="ECO:0000313" key="13">
    <source>
        <dbReference type="EMBL" id="RMX73005.1"/>
    </source>
</evidence>
<dbReference type="PROSITE" id="PS51873">
    <property type="entry name" value="TRIAD"/>
    <property type="match status" value="1"/>
</dbReference>
<dbReference type="InterPro" id="IPR024964">
    <property type="entry name" value="CTLH/CRA"/>
</dbReference>
<dbReference type="Pfam" id="PF01485">
    <property type="entry name" value="IBR"/>
    <property type="match status" value="1"/>
</dbReference>
<keyword evidence="5" id="KW-0479">Metal-binding</keyword>
<dbReference type="InterPro" id="IPR013144">
    <property type="entry name" value="CRA_dom"/>
</dbReference>
<gene>
    <name evidence="13" type="ORF">D0869_14041</name>
</gene>
<keyword evidence="9" id="KW-0862">Zinc</keyword>
<reference evidence="13 14" key="1">
    <citation type="journal article" date="2018" name="BMC Genomics">
        <title>Genomic evidence for intraspecific hybridization in a clonal and extremely halotolerant yeast.</title>
        <authorList>
            <person name="Gostincar C."/>
            <person name="Stajich J.E."/>
            <person name="Zupancic J."/>
            <person name="Zalar P."/>
            <person name="Gunde-Cimerman N."/>
        </authorList>
    </citation>
    <scope>NUCLEOTIDE SEQUENCE [LARGE SCALE GENOMIC DNA]</scope>
    <source>
        <strain evidence="13 14">EXF-6656</strain>
    </source>
</reference>
<dbReference type="GO" id="GO:0016567">
    <property type="term" value="P:protein ubiquitination"/>
    <property type="evidence" value="ECO:0007669"/>
    <property type="project" value="InterPro"/>
</dbReference>
<dbReference type="OrthoDB" id="2415936at2759"/>
<evidence type="ECO:0000256" key="5">
    <source>
        <dbReference type="ARBA" id="ARBA00022723"/>
    </source>
</evidence>
<evidence type="ECO:0000259" key="11">
    <source>
        <dbReference type="PROSITE" id="PS50897"/>
    </source>
</evidence>
<dbReference type="InterPro" id="IPR006595">
    <property type="entry name" value="CTLH_C"/>
</dbReference>
<evidence type="ECO:0000256" key="9">
    <source>
        <dbReference type="ARBA" id="ARBA00022833"/>
    </source>
</evidence>
<comment type="catalytic activity">
    <reaction evidence="1">
        <text>[E2 ubiquitin-conjugating enzyme]-S-ubiquitinyl-L-cysteine + [acceptor protein]-L-lysine = [E2 ubiquitin-conjugating enzyme]-L-cysteine + [acceptor protein]-N(6)-ubiquitinyl-L-lysine.</text>
        <dbReference type="EC" id="2.3.2.31"/>
    </reaction>
</comment>
<proteinExistence type="predicted"/>
<dbReference type="InterPro" id="IPR031127">
    <property type="entry name" value="E3_UB_ligase_RBR"/>
</dbReference>
<dbReference type="SMART" id="SM00757">
    <property type="entry name" value="CRA"/>
    <property type="match status" value="1"/>
</dbReference>
<accession>A0A3M6W3A5</accession>
<dbReference type="GO" id="GO:0008270">
    <property type="term" value="F:zinc ion binding"/>
    <property type="evidence" value="ECO:0007669"/>
    <property type="project" value="UniProtKB-KW"/>
</dbReference>
<name>A0A3M6W3A5_HORWE</name>
<dbReference type="PROSITE" id="PS50896">
    <property type="entry name" value="LISH"/>
    <property type="match status" value="1"/>
</dbReference>
<dbReference type="InterPro" id="IPR013083">
    <property type="entry name" value="Znf_RING/FYVE/PHD"/>
</dbReference>
<dbReference type="Pfam" id="PF10607">
    <property type="entry name" value="CTLH"/>
    <property type="match status" value="1"/>
</dbReference>
<dbReference type="EC" id="2.3.2.31" evidence="3"/>
<feature type="domain" description="CTLH" evidence="11">
    <location>
        <begin position="69"/>
        <end position="126"/>
    </location>
</feature>
<evidence type="ECO:0000256" key="6">
    <source>
        <dbReference type="ARBA" id="ARBA00022737"/>
    </source>
</evidence>
<keyword evidence="4" id="KW-0808">Transferase</keyword>
<evidence type="ECO:0000256" key="8">
    <source>
        <dbReference type="ARBA" id="ARBA00022786"/>
    </source>
</evidence>
<dbReference type="CDD" id="cd20335">
    <property type="entry name" value="BRcat_RBR"/>
    <property type="match status" value="1"/>
</dbReference>
<dbReference type="InterPro" id="IPR006594">
    <property type="entry name" value="LisH"/>
</dbReference>
<organism evidence="13 14">
    <name type="scientific">Hortaea werneckii</name>
    <name type="common">Black yeast</name>
    <name type="synonym">Cladosporium werneckii</name>
    <dbReference type="NCBI Taxonomy" id="91943"/>
    <lineage>
        <taxon>Eukaryota</taxon>
        <taxon>Fungi</taxon>
        <taxon>Dikarya</taxon>
        <taxon>Ascomycota</taxon>
        <taxon>Pezizomycotina</taxon>
        <taxon>Dothideomycetes</taxon>
        <taxon>Dothideomycetidae</taxon>
        <taxon>Mycosphaerellales</taxon>
        <taxon>Teratosphaeriaceae</taxon>
        <taxon>Hortaea</taxon>
    </lineage>
</organism>
<feature type="region of interest" description="Disordered" evidence="10">
    <location>
        <begin position="235"/>
        <end position="304"/>
    </location>
</feature>
<dbReference type="PANTHER" id="PTHR11685">
    <property type="entry name" value="RBR FAMILY RING FINGER AND IBR DOMAIN-CONTAINING"/>
    <property type="match status" value="1"/>
</dbReference>
<dbReference type="AlphaFoldDB" id="A0A3M6W3A5"/>
<evidence type="ECO:0000256" key="4">
    <source>
        <dbReference type="ARBA" id="ARBA00022679"/>
    </source>
</evidence>
<protein>
    <recommendedName>
        <fullName evidence="3">RBR-type E3 ubiquitin transferase</fullName>
        <ecNumber evidence="3">2.3.2.31</ecNumber>
    </recommendedName>
</protein>
<dbReference type="InterPro" id="IPR044066">
    <property type="entry name" value="TRIAD_supradom"/>
</dbReference>
<evidence type="ECO:0000256" key="7">
    <source>
        <dbReference type="ARBA" id="ARBA00022771"/>
    </source>
</evidence>
<evidence type="ECO:0000256" key="3">
    <source>
        <dbReference type="ARBA" id="ARBA00012251"/>
    </source>
</evidence>
<feature type="domain" description="RING-type" evidence="12">
    <location>
        <begin position="307"/>
        <end position="517"/>
    </location>
</feature>
<keyword evidence="7" id="KW-0863">Zinc-finger</keyword>
<comment type="function">
    <text evidence="2">Involved in the proteasome-dependent degradation of fructose-1,6-bisphosphatase.</text>
</comment>
<evidence type="ECO:0000313" key="14">
    <source>
        <dbReference type="Proteomes" id="UP000281245"/>
    </source>
</evidence>
<dbReference type="Gene3D" id="1.20.120.1750">
    <property type="match status" value="1"/>
</dbReference>
<evidence type="ECO:0000259" key="12">
    <source>
        <dbReference type="PROSITE" id="PS51873"/>
    </source>
</evidence>
<dbReference type="Proteomes" id="UP000281245">
    <property type="component" value="Unassembled WGS sequence"/>
</dbReference>
<dbReference type="GO" id="GO:0061630">
    <property type="term" value="F:ubiquitin protein ligase activity"/>
    <property type="evidence" value="ECO:0007669"/>
    <property type="project" value="UniProtKB-EC"/>
</dbReference>
<keyword evidence="6" id="KW-0677">Repeat</keyword>
<dbReference type="Pfam" id="PF22191">
    <property type="entry name" value="IBR_1"/>
    <property type="match status" value="1"/>
</dbReference>
<dbReference type="InterPro" id="IPR002867">
    <property type="entry name" value="IBR_dom"/>
</dbReference>
<dbReference type="SMART" id="SM00667">
    <property type="entry name" value="LisH"/>
    <property type="match status" value="1"/>
</dbReference>
<dbReference type="EMBL" id="QWIJ01001967">
    <property type="protein sequence ID" value="RMX73005.1"/>
    <property type="molecule type" value="Genomic_DNA"/>
</dbReference>
<evidence type="ECO:0000256" key="10">
    <source>
        <dbReference type="SAM" id="MobiDB-lite"/>
    </source>
</evidence>
<evidence type="ECO:0000256" key="2">
    <source>
        <dbReference type="ARBA" id="ARBA00002343"/>
    </source>
</evidence>
<evidence type="ECO:0000256" key="1">
    <source>
        <dbReference type="ARBA" id="ARBA00001798"/>
    </source>
</evidence>
<dbReference type="Gene3D" id="3.30.40.10">
    <property type="entry name" value="Zinc/RING finger domain, C3HC4 (zinc finger)"/>
    <property type="match status" value="1"/>
</dbReference>
<dbReference type="PROSITE" id="PS50897">
    <property type="entry name" value="CTLH"/>
    <property type="match status" value="1"/>
</dbReference>
<keyword evidence="8" id="KW-0833">Ubl conjugation pathway</keyword>
<dbReference type="Pfam" id="PF08513">
    <property type="entry name" value="LisH"/>
    <property type="match status" value="1"/>
</dbReference>
<comment type="caution">
    <text evidence="13">The sequence shown here is derived from an EMBL/GenBank/DDBJ whole genome shotgun (WGS) entry which is preliminary data.</text>
</comment>
<dbReference type="SMART" id="SM00647">
    <property type="entry name" value="IBR"/>
    <property type="match status" value="2"/>
</dbReference>
<dbReference type="SMART" id="SM00668">
    <property type="entry name" value="CTLH"/>
    <property type="match status" value="1"/>
</dbReference>